<dbReference type="EMBL" id="MU007045">
    <property type="protein sequence ID" value="KAF2429682.1"/>
    <property type="molecule type" value="Genomic_DNA"/>
</dbReference>
<keyword evidence="2" id="KW-1133">Transmembrane helix</keyword>
<feature type="region of interest" description="Disordered" evidence="1">
    <location>
        <begin position="1"/>
        <end position="46"/>
    </location>
</feature>
<evidence type="ECO:0000256" key="2">
    <source>
        <dbReference type="SAM" id="Phobius"/>
    </source>
</evidence>
<keyword evidence="4" id="KW-1185">Reference proteome</keyword>
<sequence>MDTNAQGPRSTSSSLSQGKRDLQTPIVPQSMQQSESEAPRDSQTPLARCSSFPKLGAFIYILLILSSLAVLFAFGFITFLWFASDKNVIWKLIAIHGWMTRAITISTAVLRSATSFQAAIASSMLAALALEHQAVLLKDLPAISSMRSNATPYVLFLPLIATVPSKLGRRIVIPLSVVLLCVLSLAMQFVSTILLSDVQFSWVPGWPVIANVSSELGSSNIFSIQSSSSKWRRNPAGYPMFAEWHVDNVADIRDGVSDTGPTLRAFLPFADGQTRSSVQSYSGRAAVLDSRTLCMRPSISNVTVEPYGLHTTFPTISLSVNIPDEFKHKPATIGTSWRFKPGTTKGSQVSCSTPIWLNYLDFYHPEDRLFSFCQLPIQLGSMVSEFFDLDSEIDMAGTNPDSTNYLAMDIEGPPESVDNNEGFDYFGIFGNGGPTRNETKGEWVHFFFNGTNLAGDLYEYRVSFSLCFASLDAFTVPVSVHSAKNRTEPAPSFKNGSYSFMDVRKQLGQDGSTHEERGIMELRPANWIAKGADSNGKIDYIQKSGKGMVSMNNVTQPCLTFQRYNDGSGANAASPDISQFVQEALKAGGRASFILQSLLTIIAGMSYYDQVPIFDIASQATRTTFTDTQIPGGEHTYLAKPAGFRTGYTIVMSMLAVHCILLAVISWFFFKHTRISSLHNVWQTAAQLQSPPVAAYFARATLAEDKEIKKWIDTEGYGKKLVGIELPVDEAGTIISGVRKRVVVQKSEDTISVKEEQPEAEQA</sequence>
<proteinExistence type="predicted"/>
<feature type="transmembrane region" description="Helical" evidence="2">
    <location>
        <begin position="175"/>
        <end position="195"/>
    </location>
</feature>
<feature type="transmembrane region" description="Helical" evidence="2">
    <location>
        <begin position="57"/>
        <end position="82"/>
    </location>
</feature>
<keyword evidence="2" id="KW-0812">Transmembrane</keyword>
<feature type="compositionally biased region" description="Polar residues" evidence="1">
    <location>
        <begin position="26"/>
        <end position="45"/>
    </location>
</feature>
<feature type="transmembrane region" description="Helical" evidence="2">
    <location>
        <begin position="648"/>
        <end position="670"/>
    </location>
</feature>
<reference evidence="3" key="1">
    <citation type="journal article" date="2020" name="Stud. Mycol.">
        <title>101 Dothideomycetes genomes: a test case for predicting lifestyles and emergence of pathogens.</title>
        <authorList>
            <person name="Haridas S."/>
            <person name="Albert R."/>
            <person name="Binder M."/>
            <person name="Bloem J."/>
            <person name="Labutti K."/>
            <person name="Salamov A."/>
            <person name="Andreopoulos B."/>
            <person name="Baker S."/>
            <person name="Barry K."/>
            <person name="Bills G."/>
            <person name="Bluhm B."/>
            <person name="Cannon C."/>
            <person name="Castanera R."/>
            <person name="Culley D."/>
            <person name="Daum C."/>
            <person name="Ezra D."/>
            <person name="Gonzalez J."/>
            <person name="Henrissat B."/>
            <person name="Kuo A."/>
            <person name="Liang C."/>
            <person name="Lipzen A."/>
            <person name="Lutzoni F."/>
            <person name="Magnuson J."/>
            <person name="Mondo S."/>
            <person name="Nolan M."/>
            <person name="Ohm R."/>
            <person name="Pangilinan J."/>
            <person name="Park H.-J."/>
            <person name="Ramirez L."/>
            <person name="Alfaro M."/>
            <person name="Sun H."/>
            <person name="Tritt A."/>
            <person name="Yoshinaga Y."/>
            <person name="Zwiers L.-H."/>
            <person name="Turgeon B."/>
            <person name="Goodwin S."/>
            <person name="Spatafora J."/>
            <person name="Crous P."/>
            <person name="Grigoriev I."/>
        </authorList>
    </citation>
    <scope>NUCLEOTIDE SEQUENCE</scope>
    <source>
        <strain evidence="3">CBS 130266</strain>
    </source>
</reference>
<accession>A0A9P4TYA3</accession>
<dbReference type="Proteomes" id="UP000800235">
    <property type="component" value="Unassembled WGS sequence"/>
</dbReference>
<dbReference type="AlphaFoldDB" id="A0A9P4TYA3"/>
<organism evidence="3 4">
    <name type="scientific">Tothia fuscella</name>
    <dbReference type="NCBI Taxonomy" id="1048955"/>
    <lineage>
        <taxon>Eukaryota</taxon>
        <taxon>Fungi</taxon>
        <taxon>Dikarya</taxon>
        <taxon>Ascomycota</taxon>
        <taxon>Pezizomycotina</taxon>
        <taxon>Dothideomycetes</taxon>
        <taxon>Pleosporomycetidae</taxon>
        <taxon>Venturiales</taxon>
        <taxon>Cylindrosympodiaceae</taxon>
        <taxon>Tothia</taxon>
    </lineage>
</organism>
<protein>
    <submittedName>
        <fullName evidence="3">Uncharacterized protein</fullName>
    </submittedName>
</protein>
<name>A0A9P4TYA3_9PEZI</name>
<evidence type="ECO:0000313" key="4">
    <source>
        <dbReference type="Proteomes" id="UP000800235"/>
    </source>
</evidence>
<feature type="compositionally biased region" description="Polar residues" evidence="1">
    <location>
        <begin position="1"/>
        <end position="17"/>
    </location>
</feature>
<evidence type="ECO:0000313" key="3">
    <source>
        <dbReference type="EMBL" id="KAF2429682.1"/>
    </source>
</evidence>
<keyword evidence="2" id="KW-0472">Membrane</keyword>
<dbReference type="OrthoDB" id="5428040at2759"/>
<evidence type="ECO:0000256" key="1">
    <source>
        <dbReference type="SAM" id="MobiDB-lite"/>
    </source>
</evidence>
<comment type="caution">
    <text evidence="3">The sequence shown here is derived from an EMBL/GenBank/DDBJ whole genome shotgun (WGS) entry which is preliminary data.</text>
</comment>
<gene>
    <name evidence="3" type="ORF">EJ08DRAFT_698180</name>
</gene>